<dbReference type="AlphaFoldDB" id="X1S6N3"/>
<gene>
    <name evidence="1" type="ORF">S06H3_65693</name>
</gene>
<sequence length="37" mass="4158">MKIEIDNVKTVIESQIGKDGRIYGLKKYVGHQAKVVV</sequence>
<comment type="caution">
    <text evidence="1">The sequence shown here is derived from an EMBL/GenBank/DDBJ whole genome shotgun (WGS) entry which is preliminary data.</text>
</comment>
<proteinExistence type="predicted"/>
<evidence type="ECO:0000313" key="1">
    <source>
        <dbReference type="EMBL" id="GAI71100.1"/>
    </source>
</evidence>
<name>X1S6N3_9ZZZZ</name>
<accession>X1S6N3</accession>
<reference evidence="1" key="1">
    <citation type="journal article" date="2014" name="Front. Microbiol.">
        <title>High frequency of phylogenetically diverse reductive dehalogenase-homologous genes in deep subseafloor sedimentary metagenomes.</title>
        <authorList>
            <person name="Kawai M."/>
            <person name="Futagami T."/>
            <person name="Toyoda A."/>
            <person name="Takaki Y."/>
            <person name="Nishi S."/>
            <person name="Hori S."/>
            <person name="Arai W."/>
            <person name="Tsubouchi T."/>
            <person name="Morono Y."/>
            <person name="Uchiyama I."/>
            <person name="Ito T."/>
            <person name="Fujiyama A."/>
            <person name="Inagaki F."/>
            <person name="Takami H."/>
        </authorList>
    </citation>
    <scope>NUCLEOTIDE SEQUENCE</scope>
    <source>
        <strain evidence="1">Expedition CK06-06</strain>
    </source>
</reference>
<protein>
    <submittedName>
        <fullName evidence="1">Uncharacterized protein</fullName>
    </submittedName>
</protein>
<organism evidence="1">
    <name type="scientific">marine sediment metagenome</name>
    <dbReference type="NCBI Taxonomy" id="412755"/>
    <lineage>
        <taxon>unclassified sequences</taxon>
        <taxon>metagenomes</taxon>
        <taxon>ecological metagenomes</taxon>
    </lineage>
</organism>
<dbReference type="EMBL" id="BARV01044356">
    <property type="protein sequence ID" value="GAI71100.1"/>
    <property type="molecule type" value="Genomic_DNA"/>
</dbReference>
<feature type="non-terminal residue" evidence="1">
    <location>
        <position position="37"/>
    </location>
</feature>